<protein>
    <submittedName>
        <fullName evidence="1">Uncharacterized protein</fullName>
    </submittedName>
</protein>
<proteinExistence type="predicted"/>
<reference evidence="1" key="1">
    <citation type="submission" date="2022-11" db="EMBL/GenBank/DDBJ databases">
        <title>Genome Resource of Sclerotinia nivalis Strain SnTB1, a Plant Pathogen Isolated from American Ginseng.</title>
        <authorList>
            <person name="Fan S."/>
        </authorList>
    </citation>
    <scope>NUCLEOTIDE SEQUENCE</scope>
    <source>
        <strain evidence="1">SnTB1</strain>
    </source>
</reference>
<dbReference type="EMBL" id="JAPEIS010000013">
    <property type="protein sequence ID" value="KAJ8060693.1"/>
    <property type="molecule type" value="Genomic_DNA"/>
</dbReference>
<evidence type="ECO:0000313" key="2">
    <source>
        <dbReference type="Proteomes" id="UP001152300"/>
    </source>
</evidence>
<name>A0A9X0DH81_9HELO</name>
<sequence length="59" mass="7037">MLISDYMMEYGALEFRRLPTLLEHWSFEGSQCSWSIGALKAPRAPKYENLYKQNEFLYL</sequence>
<comment type="caution">
    <text evidence="1">The sequence shown here is derived from an EMBL/GenBank/DDBJ whole genome shotgun (WGS) entry which is preliminary data.</text>
</comment>
<dbReference type="AlphaFoldDB" id="A0A9X0DH81"/>
<organism evidence="1 2">
    <name type="scientific">Sclerotinia nivalis</name>
    <dbReference type="NCBI Taxonomy" id="352851"/>
    <lineage>
        <taxon>Eukaryota</taxon>
        <taxon>Fungi</taxon>
        <taxon>Dikarya</taxon>
        <taxon>Ascomycota</taxon>
        <taxon>Pezizomycotina</taxon>
        <taxon>Leotiomycetes</taxon>
        <taxon>Helotiales</taxon>
        <taxon>Sclerotiniaceae</taxon>
        <taxon>Sclerotinia</taxon>
    </lineage>
</organism>
<dbReference type="Proteomes" id="UP001152300">
    <property type="component" value="Unassembled WGS sequence"/>
</dbReference>
<accession>A0A9X0DH81</accession>
<evidence type="ECO:0000313" key="1">
    <source>
        <dbReference type="EMBL" id="KAJ8060693.1"/>
    </source>
</evidence>
<keyword evidence="2" id="KW-1185">Reference proteome</keyword>
<gene>
    <name evidence="1" type="ORF">OCU04_010998</name>
</gene>